<feature type="domain" description="C2H2-type" evidence="11">
    <location>
        <begin position="71"/>
        <end position="98"/>
    </location>
</feature>
<dbReference type="GO" id="GO:0003677">
    <property type="term" value="F:DNA binding"/>
    <property type="evidence" value="ECO:0007669"/>
    <property type="project" value="UniProtKB-KW"/>
</dbReference>
<keyword evidence="3" id="KW-0677">Repeat</keyword>
<keyword evidence="6" id="KW-0238">DNA-binding</keyword>
<comment type="caution">
    <text evidence="12">The sequence shown here is derived from an EMBL/GenBank/DDBJ whole genome shotgun (WGS) entry which is preliminary data.</text>
</comment>
<dbReference type="PANTHER" id="PTHR16515">
    <property type="entry name" value="PR DOMAIN ZINC FINGER PROTEIN"/>
    <property type="match status" value="1"/>
</dbReference>
<evidence type="ECO:0000256" key="1">
    <source>
        <dbReference type="ARBA" id="ARBA00004123"/>
    </source>
</evidence>
<feature type="compositionally biased region" description="Low complexity" evidence="10">
    <location>
        <begin position="378"/>
        <end position="406"/>
    </location>
</feature>
<dbReference type="SMART" id="SM00355">
    <property type="entry name" value="ZnF_C2H2"/>
    <property type="match status" value="8"/>
</dbReference>
<gene>
    <name evidence="12" type="ORF">ONE63_006485</name>
</gene>
<evidence type="ECO:0000256" key="9">
    <source>
        <dbReference type="PROSITE-ProRule" id="PRU00042"/>
    </source>
</evidence>
<evidence type="ECO:0000256" key="7">
    <source>
        <dbReference type="ARBA" id="ARBA00023242"/>
    </source>
</evidence>
<evidence type="ECO:0000259" key="11">
    <source>
        <dbReference type="PROSITE" id="PS50157"/>
    </source>
</evidence>
<evidence type="ECO:0000256" key="8">
    <source>
        <dbReference type="ARBA" id="ARBA00068876"/>
    </source>
</evidence>
<dbReference type="FunFam" id="3.30.160.60:FF:000512">
    <property type="entry name" value="zinc finger protein 197 isoform X1"/>
    <property type="match status" value="1"/>
</dbReference>
<dbReference type="PROSITE" id="PS00028">
    <property type="entry name" value="ZINC_FINGER_C2H2_1"/>
    <property type="match status" value="6"/>
</dbReference>
<evidence type="ECO:0000313" key="13">
    <source>
        <dbReference type="Proteomes" id="UP001075354"/>
    </source>
</evidence>
<sequence length="584" mass="66076">MLKRHVRIHTGERPYACDKCDAKFTQQERLRIHLRVHTGELPYVCHICSKKFRRNGGLLQHLRRHVGMRPYTCEICKASYYNSTNLKTHMKRHLGVQDYVCDLCGKGFTRRDGLRKHLRMHLKEKPFKCEICGMRFVQSSQLVVHTRTHTGARPYPCQICKVAFSHSSALRMHIRRHTGEKPVKCVLCPAAFVQLPHLKKHMRCIHKTDKPYVCVPCNAFFKKKVELEEHMKAVGCVPTPPPGAAADEKTPEKKGSSKPQKESKRKEGTRQPRPHISSDMEDEDADDISEEEEQELPNLKGAKVVKAFQSQLEKKSESITTTKIKAPVPSTSKSNANGGKRVDAAFSKKLDAPNGALKASSSNTRETRSRGKRRTSSDIDSSLSKSSKIDLDTSILTSPSSSSSRRSSCETKISVPLIPTSPQRTRSLSEDTNSSNKTNQDERCDSPICEPLKHVDQPTTVMVEEMMRKVTERLKLGTKTPVVLRNQPMPIEKIRMLLAILLTRISSPERLEALGFGKTLIDKVLCASIVSSGRIPCDEKGLSEREVILKNVHILLEWTVPKLYMERFKRENRSTEDLLEELTS</sequence>
<dbReference type="FunFam" id="3.30.160.60:FF:000446">
    <property type="entry name" value="Zinc finger protein"/>
    <property type="match status" value="2"/>
</dbReference>
<evidence type="ECO:0000256" key="2">
    <source>
        <dbReference type="ARBA" id="ARBA00022723"/>
    </source>
</evidence>
<dbReference type="Gene3D" id="3.30.160.60">
    <property type="entry name" value="Classic Zinc Finger"/>
    <property type="match status" value="8"/>
</dbReference>
<dbReference type="EMBL" id="JAPTSV010000003">
    <property type="protein sequence ID" value="KAJ1529732.1"/>
    <property type="molecule type" value="Genomic_DNA"/>
</dbReference>
<feature type="domain" description="C2H2-type" evidence="11">
    <location>
        <begin position="99"/>
        <end position="126"/>
    </location>
</feature>
<keyword evidence="7" id="KW-0539">Nucleus</keyword>
<feature type="domain" description="C2H2-type" evidence="11">
    <location>
        <begin position="155"/>
        <end position="182"/>
    </location>
</feature>
<evidence type="ECO:0000256" key="4">
    <source>
        <dbReference type="ARBA" id="ARBA00022771"/>
    </source>
</evidence>
<feature type="region of interest" description="Disordered" evidence="10">
    <location>
        <begin position="235"/>
        <end position="451"/>
    </location>
</feature>
<proteinExistence type="predicted"/>
<reference evidence="12" key="1">
    <citation type="submission" date="2022-12" db="EMBL/GenBank/DDBJ databases">
        <title>Chromosome-level genome assembly of the bean flower thrips Megalurothrips usitatus.</title>
        <authorList>
            <person name="Ma L."/>
            <person name="Liu Q."/>
            <person name="Li H."/>
            <person name="Cai W."/>
        </authorList>
    </citation>
    <scope>NUCLEOTIDE SEQUENCE</scope>
    <source>
        <strain evidence="12">Cailab_2022a</strain>
    </source>
</reference>
<feature type="compositionally biased region" description="Basic and acidic residues" evidence="10">
    <location>
        <begin position="246"/>
        <end position="270"/>
    </location>
</feature>
<feature type="compositionally biased region" description="Basic and acidic residues" evidence="10">
    <location>
        <begin position="340"/>
        <end position="351"/>
    </location>
</feature>
<keyword evidence="4 9" id="KW-0863">Zinc-finger</keyword>
<feature type="compositionally biased region" description="Polar residues" evidence="10">
    <location>
        <begin position="420"/>
        <end position="438"/>
    </location>
</feature>
<name>A0AAV7XTI6_9NEOP</name>
<feature type="compositionally biased region" description="Basic and acidic residues" evidence="10">
    <location>
        <begin position="439"/>
        <end position="451"/>
    </location>
</feature>
<dbReference type="AlphaFoldDB" id="A0AAV7XTI6"/>
<dbReference type="GO" id="GO:0008270">
    <property type="term" value="F:zinc ion binding"/>
    <property type="evidence" value="ECO:0007669"/>
    <property type="project" value="UniProtKB-KW"/>
</dbReference>
<dbReference type="GO" id="GO:0048598">
    <property type="term" value="P:embryonic morphogenesis"/>
    <property type="evidence" value="ECO:0007669"/>
    <property type="project" value="UniProtKB-ARBA"/>
</dbReference>
<keyword evidence="13" id="KW-1185">Reference proteome</keyword>
<feature type="domain" description="C2H2-type" evidence="11">
    <location>
        <begin position="15"/>
        <end position="42"/>
    </location>
</feature>
<dbReference type="PANTHER" id="PTHR16515:SF49">
    <property type="entry name" value="GASTRULA ZINC FINGER PROTEIN XLCGF49.1-LIKE-RELATED"/>
    <property type="match status" value="1"/>
</dbReference>
<dbReference type="InterPro" id="IPR013087">
    <property type="entry name" value="Znf_C2H2_type"/>
</dbReference>
<accession>A0AAV7XTI6</accession>
<keyword evidence="2" id="KW-0479">Metal-binding</keyword>
<organism evidence="12 13">
    <name type="scientific">Megalurothrips usitatus</name>
    <name type="common">bean blossom thrips</name>
    <dbReference type="NCBI Taxonomy" id="439358"/>
    <lineage>
        <taxon>Eukaryota</taxon>
        <taxon>Metazoa</taxon>
        <taxon>Ecdysozoa</taxon>
        <taxon>Arthropoda</taxon>
        <taxon>Hexapoda</taxon>
        <taxon>Insecta</taxon>
        <taxon>Pterygota</taxon>
        <taxon>Neoptera</taxon>
        <taxon>Paraneoptera</taxon>
        <taxon>Thysanoptera</taxon>
        <taxon>Terebrantia</taxon>
        <taxon>Thripoidea</taxon>
        <taxon>Thripidae</taxon>
        <taxon>Megalurothrips</taxon>
    </lineage>
</organism>
<evidence type="ECO:0000256" key="10">
    <source>
        <dbReference type="SAM" id="MobiDB-lite"/>
    </source>
</evidence>
<dbReference type="GO" id="GO:0005634">
    <property type="term" value="C:nucleus"/>
    <property type="evidence" value="ECO:0007669"/>
    <property type="project" value="UniProtKB-SubCell"/>
</dbReference>
<protein>
    <recommendedName>
        <fullName evidence="8">Zinc finger protein 865</fullName>
    </recommendedName>
</protein>
<dbReference type="SUPFAM" id="SSF57667">
    <property type="entry name" value="beta-beta-alpha zinc fingers"/>
    <property type="match status" value="4"/>
</dbReference>
<feature type="domain" description="C2H2-type" evidence="11">
    <location>
        <begin position="183"/>
        <end position="211"/>
    </location>
</feature>
<feature type="domain" description="C2H2-type" evidence="11">
    <location>
        <begin position="43"/>
        <end position="70"/>
    </location>
</feature>
<feature type="compositionally biased region" description="Acidic residues" evidence="10">
    <location>
        <begin position="279"/>
        <end position="295"/>
    </location>
</feature>
<evidence type="ECO:0000256" key="6">
    <source>
        <dbReference type="ARBA" id="ARBA00023125"/>
    </source>
</evidence>
<evidence type="ECO:0000256" key="5">
    <source>
        <dbReference type="ARBA" id="ARBA00022833"/>
    </source>
</evidence>
<dbReference type="Pfam" id="PF00096">
    <property type="entry name" value="zf-C2H2"/>
    <property type="match status" value="6"/>
</dbReference>
<dbReference type="GO" id="GO:0010468">
    <property type="term" value="P:regulation of gene expression"/>
    <property type="evidence" value="ECO:0007669"/>
    <property type="project" value="TreeGrafter"/>
</dbReference>
<feature type="domain" description="C2H2-type" evidence="11">
    <location>
        <begin position="127"/>
        <end position="154"/>
    </location>
</feature>
<dbReference type="FunFam" id="3.30.160.60:FF:000145">
    <property type="entry name" value="Zinc finger protein 574"/>
    <property type="match status" value="1"/>
</dbReference>
<dbReference type="PROSITE" id="PS50157">
    <property type="entry name" value="ZINC_FINGER_C2H2_2"/>
    <property type="match status" value="8"/>
</dbReference>
<dbReference type="InterPro" id="IPR036236">
    <property type="entry name" value="Znf_C2H2_sf"/>
</dbReference>
<dbReference type="FunFam" id="3.30.160.60:FF:000624">
    <property type="entry name" value="zinc finger protein 697"/>
    <property type="match status" value="2"/>
</dbReference>
<feature type="domain" description="C2H2-type" evidence="11">
    <location>
        <begin position="1"/>
        <end position="14"/>
    </location>
</feature>
<dbReference type="FunFam" id="3.30.160.60:FF:000100">
    <property type="entry name" value="Zinc finger 45-like"/>
    <property type="match status" value="1"/>
</dbReference>
<keyword evidence="5" id="KW-0862">Zinc</keyword>
<comment type="subcellular location">
    <subcellularLocation>
        <location evidence="1">Nucleus</location>
    </subcellularLocation>
</comment>
<evidence type="ECO:0000313" key="12">
    <source>
        <dbReference type="EMBL" id="KAJ1529732.1"/>
    </source>
</evidence>
<evidence type="ECO:0000256" key="3">
    <source>
        <dbReference type="ARBA" id="ARBA00022737"/>
    </source>
</evidence>
<dbReference type="Proteomes" id="UP001075354">
    <property type="component" value="Chromosome 3"/>
</dbReference>
<dbReference type="InterPro" id="IPR050331">
    <property type="entry name" value="Zinc_finger"/>
</dbReference>